<dbReference type="Gramene" id="PHT63692">
    <property type="protein sequence ID" value="PHT63692"/>
    <property type="gene ID" value="T459_32514"/>
</dbReference>
<comment type="caution">
    <text evidence="2">The sequence shown here is derived from an EMBL/GenBank/DDBJ whole genome shotgun (WGS) entry which is preliminary data.</text>
</comment>
<name>A0A2G2Y1S4_CAPAN</name>
<feature type="domain" description="F-box associated beta-propeller type 3" evidence="1">
    <location>
        <begin position="1"/>
        <end position="126"/>
    </location>
</feature>
<protein>
    <recommendedName>
        <fullName evidence="1">F-box associated beta-propeller type 3 domain-containing protein</fullName>
    </recommendedName>
</protein>
<organism evidence="2 3">
    <name type="scientific">Capsicum annuum</name>
    <name type="common">Capsicum pepper</name>
    <dbReference type="NCBI Taxonomy" id="4072"/>
    <lineage>
        <taxon>Eukaryota</taxon>
        <taxon>Viridiplantae</taxon>
        <taxon>Streptophyta</taxon>
        <taxon>Embryophyta</taxon>
        <taxon>Tracheophyta</taxon>
        <taxon>Spermatophyta</taxon>
        <taxon>Magnoliopsida</taxon>
        <taxon>eudicotyledons</taxon>
        <taxon>Gunneridae</taxon>
        <taxon>Pentapetalae</taxon>
        <taxon>asterids</taxon>
        <taxon>lamiids</taxon>
        <taxon>Solanales</taxon>
        <taxon>Solanaceae</taxon>
        <taxon>Solanoideae</taxon>
        <taxon>Capsiceae</taxon>
        <taxon>Capsicum</taxon>
    </lineage>
</organism>
<gene>
    <name evidence="2" type="ORF">T459_32514</name>
</gene>
<dbReference type="AlphaFoldDB" id="A0A2G2Y1S4"/>
<sequence length="147" mass="17394">MVRRWQEMYARMWVFTLGKEESWRETGNVPHLCRREGVCINGVIYMFYCSHFGTIEIVAFDVKTESFIISCCIRMLEASSSNIEYYKLMEVEGKLTVLETRLVNGGINLWILGMSQHERWEKHIILGFPLDNEQPDLWSQTCYNKRL</sequence>
<proteinExistence type="predicted"/>
<dbReference type="NCBIfam" id="TIGR01640">
    <property type="entry name" value="F_box_assoc_1"/>
    <property type="match status" value="1"/>
</dbReference>
<reference evidence="2 3" key="1">
    <citation type="journal article" date="2014" name="Nat. Genet.">
        <title>Genome sequence of the hot pepper provides insights into the evolution of pungency in Capsicum species.</title>
        <authorList>
            <person name="Kim S."/>
            <person name="Park M."/>
            <person name="Yeom S.I."/>
            <person name="Kim Y.M."/>
            <person name="Lee J.M."/>
            <person name="Lee H.A."/>
            <person name="Seo E."/>
            <person name="Choi J."/>
            <person name="Cheong K."/>
            <person name="Kim K.T."/>
            <person name="Jung K."/>
            <person name="Lee G.W."/>
            <person name="Oh S.K."/>
            <person name="Bae C."/>
            <person name="Kim S.B."/>
            <person name="Lee H.Y."/>
            <person name="Kim S.Y."/>
            <person name="Kim M.S."/>
            <person name="Kang B.C."/>
            <person name="Jo Y.D."/>
            <person name="Yang H.B."/>
            <person name="Jeong H.J."/>
            <person name="Kang W.H."/>
            <person name="Kwon J.K."/>
            <person name="Shin C."/>
            <person name="Lim J.Y."/>
            <person name="Park J.H."/>
            <person name="Huh J.H."/>
            <person name="Kim J.S."/>
            <person name="Kim B.D."/>
            <person name="Cohen O."/>
            <person name="Paran I."/>
            <person name="Suh M.C."/>
            <person name="Lee S.B."/>
            <person name="Kim Y.K."/>
            <person name="Shin Y."/>
            <person name="Noh S.J."/>
            <person name="Park J."/>
            <person name="Seo Y.S."/>
            <person name="Kwon S.Y."/>
            <person name="Kim H.A."/>
            <person name="Park J.M."/>
            <person name="Kim H.J."/>
            <person name="Choi S.B."/>
            <person name="Bosland P.W."/>
            <person name="Reeves G."/>
            <person name="Jo S.H."/>
            <person name="Lee B.W."/>
            <person name="Cho H.T."/>
            <person name="Choi H.S."/>
            <person name="Lee M.S."/>
            <person name="Yu Y."/>
            <person name="Do Choi Y."/>
            <person name="Park B.S."/>
            <person name="van Deynze A."/>
            <person name="Ashrafi H."/>
            <person name="Hill T."/>
            <person name="Kim W.T."/>
            <person name="Pai H.S."/>
            <person name="Ahn H.K."/>
            <person name="Yeam I."/>
            <person name="Giovannoni J.J."/>
            <person name="Rose J.K."/>
            <person name="Sorensen I."/>
            <person name="Lee S.J."/>
            <person name="Kim R.W."/>
            <person name="Choi I.Y."/>
            <person name="Choi B.S."/>
            <person name="Lim J.S."/>
            <person name="Lee Y.H."/>
            <person name="Choi D."/>
        </authorList>
    </citation>
    <scope>NUCLEOTIDE SEQUENCE [LARGE SCALE GENOMIC DNA]</scope>
    <source>
        <strain evidence="3">cv. CM334</strain>
    </source>
</reference>
<dbReference type="InterPro" id="IPR013187">
    <property type="entry name" value="F-box-assoc_dom_typ3"/>
</dbReference>
<dbReference type="EMBL" id="AYRZ02000026">
    <property type="protein sequence ID" value="PHT63692.1"/>
    <property type="molecule type" value="Genomic_DNA"/>
</dbReference>
<dbReference type="Pfam" id="PF08268">
    <property type="entry name" value="FBA_3"/>
    <property type="match status" value="1"/>
</dbReference>
<dbReference type="PANTHER" id="PTHR31111">
    <property type="entry name" value="BNAA05G37150D PROTEIN-RELATED"/>
    <property type="match status" value="1"/>
</dbReference>
<evidence type="ECO:0000313" key="3">
    <source>
        <dbReference type="Proteomes" id="UP000222542"/>
    </source>
</evidence>
<reference evidence="2 3" key="2">
    <citation type="journal article" date="2017" name="Genome Biol.">
        <title>New reference genome sequences of hot pepper reveal the massive evolution of plant disease-resistance genes by retroduplication.</title>
        <authorList>
            <person name="Kim S."/>
            <person name="Park J."/>
            <person name="Yeom S.I."/>
            <person name="Kim Y.M."/>
            <person name="Seo E."/>
            <person name="Kim K.T."/>
            <person name="Kim M.S."/>
            <person name="Lee J.M."/>
            <person name="Cheong K."/>
            <person name="Shin H.S."/>
            <person name="Kim S.B."/>
            <person name="Han K."/>
            <person name="Lee J."/>
            <person name="Park M."/>
            <person name="Lee H.A."/>
            <person name="Lee H.Y."/>
            <person name="Lee Y."/>
            <person name="Oh S."/>
            <person name="Lee J.H."/>
            <person name="Choi E."/>
            <person name="Choi E."/>
            <person name="Lee S.E."/>
            <person name="Jeon J."/>
            <person name="Kim H."/>
            <person name="Choi G."/>
            <person name="Song H."/>
            <person name="Lee J."/>
            <person name="Lee S.C."/>
            <person name="Kwon J.K."/>
            <person name="Lee H.Y."/>
            <person name="Koo N."/>
            <person name="Hong Y."/>
            <person name="Kim R.W."/>
            <person name="Kang W.H."/>
            <person name="Huh J.H."/>
            <person name="Kang B.C."/>
            <person name="Yang T.J."/>
            <person name="Lee Y.H."/>
            <person name="Bennetzen J.L."/>
            <person name="Choi D."/>
        </authorList>
    </citation>
    <scope>NUCLEOTIDE SEQUENCE [LARGE SCALE GENOMIC DNA]</scope>
    <source>
        <strain evidence="3">cv. CM334</strain>
    </source>
</reference>
<keyword evidence="3" id="KW-1185">Reference proteome</keyword>
<accession>A0A2G2Y1S4</accession>
<evidence type="ECO:0000313" key="2">
    <source>
        <dbReference type="EMBL" id="PHT63692.1"/>
    </source>
</evidence>
<dbReference type="PANTHER" id="PTHR31111:SF44">
    <property type="entry name" value="F-BOX DOMAIN-CONTAINING PROTEIN"/>
    <property type="match status" value="1"/>
</dbReference>
<dbReference type="InterPro" id="IPR017451">
    <property type="entry name" value="F-box-assoc_interact_dom"/>
</dbReference>
<evidence type="ECO:0000259" key="1">
    <source>
        <dbReference type="Pfam" id="PF08268"/>
    </source>
</evidence>
<dbReference type="Proteomes" id="UP000222542">
    <property type="component" value="Unassembled WGS sequence"/>
</dbReference>